<reference evidence="2" key="1">
    <citation type="journal article" date="2023" name="Mol. Phylogenet. Evol.">
        <title>Genome-scale phylogeny and comparative genomics of the fungal order Sordariales.</title>
        <authorList>
            <person name="Hensen N."/>
            <person name="Bonometti L."/>
            <person name="Westerberg I."/>
            <person name="Brannstrom I.O."/>
            <person name="Guillou S."/>
            <person name="Cros-Aarteil S."/>
            <person name="Calhoun S."/>
            <person name="Haridas S."/>
            <person name="Kuo A."/>
            <person name="Mondo S."/>
            <person name="Pangilinan J."/>
            <person name="Riley R."/>
            <person name="LaButti K."/>
            <person name="Andreopoulos B."/>
            <person name="Lipzen A."/>
            <person name="Chen C."/>
            <person name="Yan M."/>
            <person name="Daum C."/>
            <person name="Ng V."/>
            <person name="Clum A."/>
            <person name="Steindorff A."/>
            <person name="Ohm R.A."/>
            <person name="Martin F."/>
            <person name="Silar P."/>
            <person name="Natvig D.O."/>
            <person name="Lalanne C."/>
            <person name="Gautier V."/>
            <person name="Ament-Velasquez S.L."/>
            <person name="Kruys A."/>
            <person name="Hutchinson M.I."/>
            <person name="Powell A.J."/>
            <person name="Barry K."/>
            <person name="Miller A.N."/>
            <person name="Grigoriev I.V."/>
            <person name="Debuchy R."/>
            <person name="Gladieux P."/>
            <person name="Hiltunen Thoren M."/>
            <person name="Johannesson H."/>
        </authorList>
    </citation>
    <scope>NUCLEOTIDE SEQUENCE</scope>
    <source>
        <strain evidence="2">CBS 958.72</strain>
    </source>
</reference>
<dbReference type="Proteomes" id="UP001287356">
    <property type="component" value="Unassembled WGS sequence"/>
</dbReference>
<name>A0AAE0K460_9PEZI</name>
<reference evidence="2" key="2">
    <citation type="submission" date="2023-06" db="EMBL/GenBank/DDBJ databases">
        <authorList>
            <consortium name="Lawrence Berkeley National Laboratory"/>
            <person name="Haridas S."/>
            <person name="Hensen N."/>
            <person name="Bonometti L."/>
            <person name="Westerberg I."/>
            <person name="Brannstrom I.O."/>
            <person name="Guillou S."/>
            <person name="Cros-Aarteil S."/>
            <person name="Calhoun S."/>
            <person name="Kuo A."/>
            <person name="Mondo S."/>
            <person name="Pangilinan J."/>
            <person name="Riley R."/>
            <person name="Labutti K."/>
            <person name="Andreopoulos B."/>
            <person name="Lipzen A."/>
            <person name="Chen C."/>
            <person name="Yanf M."/>
            <person name="Daum C."/>
            <person name="Ng V."/>
            <person name="Clum A."/>
            <person name="Steindorff A."/>
            <person name="Ohm R."/>
            <person name="Martin F."/>
            <person name="Silar P."/>
            <person name="Natvig D."/>
            <person name="Lalanne C."/>
            <person name="Gautier V."/>
            <person name="Ament-Velasquez S.L."/>
            <person name="Kruys A."/>
            <person name="Hutchinson M.I."/>
            <person name="Powell A.J."/>
            <person name="Barry K."/>
            <person name="Miller A.N."/>
            <person name="Grigoriev I.V."/>
            <person name="Debuchy R."/>
            <person name="Gladieux P."/>
            <person name="Thoren M.H."/>
            <person name="Johannesson H."/>
        </authorList>
    </citation>
    <scope>NUCLEOTIDE SEQUENCE</scope>
    <source>
        <strain evidence="2">CBS 958.72</strain>
    </source>
</reference>
<feature type="compositionally biased region" description="Polar residues" evidence="1">
    <location>
        <begin position="1"/>
        <end position="13"/>
    </location>
</feature>
<keyword evidence="3" id="KW-1185">Reference proteome</keyword>
<proteinExistence type="predicted"/>
<evidence type="ECO:0000313" key="2">
    <source>
        <dbReference type="EMBL" id="KAK3369295.1"/>
    </source>
</evidence>
<gene>
    <name evidence="2" type="ORF">B0T24DRAFT_596055</name>
</gene>
<comment type="caution">
    <text evidence="2">The sequence shown here is derived from an EMBL/GenBank/DDBJ whole genome shotgun (WGS) entry which is preliminary data.</text>
</comment>
<evidence type="ECO:0000256" key="1">
    <source>
        <dbReference type="SAM" id="MobiDB-lite"/>
    </source>
</evidence>
<dbReference type="EMBL" id="JAULSN010000006">
    <property type="protein sequence ID" value="KAK3369295.1"/>
    <property type="molecule type" value="Genomic_DNA"/>
</dbReference>
<sequence length="320" mass="35897">MSATLSGTSSGPRSPNGLKEGPTVSGHKHKYGVPLVLTQKQVNVRRPEGPNKWAPMDNPLYQAKFPASMKKAIQWESQDRSNFRGHTIRLLSGPSREANPSDLMKTVILPKEITDRPRFEEDIIHSKITDGRPNFKKSSSLDSFIRLGDIGPAVKRPDGCLSDVLVLIFKPCYDALKHFLGKVRLVLKRLNGYLSDVRVLIFEPCYNALKHILGKLCHNTLKHHLGEVGPVSKCLNGCLSNVPVLIFEPCCDALKHLLGEHLLGDVGPALKRLDGYPSDVLVLIFKPCYDTLKYFRRLKEVAWLFLNRLEEAEYLPISIE</sequence>
<organism evidence="2 3">
    <name type="scientific">Lasiosphaeria ovina</name>
    <dbReference type="NCBI Taxonomy" id="92902"/>
    <lineage>
        <taxon>Eukaryota</taxon>
        <taxon>Fungi</taxon>
        <taxon>Dikarya</taxon>
        <taxon>Ascomycota</taxon>
        <taxon>Pezizomycotina</taxon>
        <taxon>Sordariomycetes</taxon>
        <taxon>Sordariomycetidae</taxon>
        <taxon>Sordariales</taxon>
        <taxon>Lasiosphaeriaceae</taxon>
        <taxon>Lasiosphaeria</taxon>
    </lineage>
</organism>
<dbReference type="InterPro" id="IPR008922">
    <property type="entry name" value="Di-copper_centre_dom_sf"/>
</dbReference>
<dbReference type="AlphaFoldDB" id="A0AAE0K460"/>
<protein>
    <submittedName>
        <fullName evidence="2">Uncharacterized protein</fullName>
    </submittedName>
</protein>
<feature type="region of interest" description="Disordered" evidence="1">
    <location>
        <begin position="1"/>
        <end position="29"/>
    </location>
</feature>
<evidence type="ECO:0000313" key="3">
    <source>
        <dbReference type="Proteomes" id="UP001287356"/>
    </source>
</evidence>
<dbReference type="Gene3D" id="1.10.1280.10">
    <property type="entry name" value="Di-copper center containing domain from catechol oxidase"/>
    <property type="match status" value="1"/>
</dbReference>
<accession>A0AAE0K460</accession>